<keyword evidence="3" id="KW-1185">Reference proteome</keyword>
<feature type="transmembrane region" description="Helical" evidence="1">
    <location>
        <begin position="154"/>
        <end position="176"/>
    </location>
</feature>
<organism evidence="2 3">
    <name type="scientific">Reticulibacter mediterranei</name>
    <dbReference type="NCBI Taxonomy" id="2778369"/>
    <lineage>
        <taxon>Bacteria</taxon>
        <taxon>Bacillati</taxon>
        <taxon>Chloroflexota</taxon>
        <taxon>Ktedonobacteria</taxon>
        <taxon>Ktedonobacterales</taxon>
        <taxon>Reticulibacteraceae</taxon>
        <taxon>Reticulibacter</taxon>
    </lineage>
</organism>
<dbReference type="AlphaFoldDB" id="A0A8J3IA69"/>
<dbReference type="Pfam" id="PF03729">
    <property type="entry name" value="DUF308"/>
    <property type="match status" value="2"/>
</dbReference>
<dbReference type="PANTHER" id="PTHR34989">
    <property type="entry name" value="PROTEIN HDED"/>
    <property type="match status" value="1"/>
</dbReference>
<proteinExistence type="predicted"/>
<feature type="transmembrane region" description="Helical" evidence="1">
    <location>
        <begin position="12"/>
        <end position="36"/>
    </location>
</feature>
<keyword evidence="1" id="KW-0812">Transmembrane</keyword>
<dbReference type="GO" id="GO:0005886">
    <property type="term" value="C:plasma membrane"/>
    <property type="evidence" value="ECO:0007669"/>
    <property type="project" value="TreeGrafter"/>
</dbReference>
<evidence type="ECO:0000313" key="2">
    <source>
        <dbReference type="EMBL" id="GHO90731.1"/>
    </source>
</evidence>
<dbReference type="InterPro" id="IPR005325">
    <property type="entry name" value="DUF308_memb"/>
</dbReference>
<protein>
    <recommendedName>
        <fullName evidence="4">HdeD family acid-resistance protein</fullName>
    </recommendedName>
</protein>
<keyword evidence="1" id="KW-1133">Transmembrane helix</keyword>
<feature type="transmembrane region" description="Helical" evidence="1">
    <location>
        <begin position="48"/>
        <end position="66"/>
    </location>
</feature>
<sequence length="192" mass="20284">MVHMRPVFASGAASTPWWLIMITGIAAFIGGLLLLVSPGVTLLLLEQLLGAYWLVTGTLSFVSLCIDRTMWGWKLVIGILGILAGLAVLRHPLWSTVLIPTILMIFLAIDALIIGVLQVIHASSGGGSGLASLGILNIIFGLILWFNPLVGVRTLPIILGICAVIGGSLVSIRAFALRPQATHIQPPGTQPI</sequence>
<feature type="transmembrane region" description="Helical" evidence="1">
    <location>
        <begin position="129"/>
        <end position="148"/>
    </location>
</feature>
<feature type="transmembrane region" description="Helical" evidence="1">
    <location>
        <begin position="73"/>
        <end position="91"/>
    </location>
</feature>
<comment type="caution">
    <text evidence="2">The sequence shown here is derived from an EMBL/GenBank/DDBJ whole genome shotgun (WGS) entry which is preliminary data.</text>
</comment>
<reference evidence="2" key="1">
    <citation type="submission" date="2020-10" db="EMBL/GenBank/DDBJ databases">
        <title>Taxonomic study of unclassified bacteria belonging to the class Ktedonobacteria.</title>
        <authorList>
            <person name="Yabe S."/>
            <person name="Wang C.M."/>
            <person name="Zheng Y."/>
            <person name="Sakai Y."/>
            <person name="Cavaletti L."/>
            <person name="Monciardini P."/>
            <person name="Donadio S."/>
        </authorList>
    </citation>
    <scope>NUCLEOTIDE SEQUENCE</scope>
    <source>
        <strain evidence="2">ID150040</strain>
    </source>
</reference>
<accession>A0A8J3IA69</accession>
<evidence type="ECO:0008006" key="4">
    <source>
        <dbReference type="Google" id="ProtNLM"/>
    </source>
</evidence>
<dbReference type="Proteomes" id="UP000597444">
    <property type="component" value="Unassembled WGS sequence"/>
</dbReference>
<evidence type="ECO:0000313" key="3">
    <source>
        <dbReference type="Proteomes" id="UP000597444"/>
    </source>
</evidence>
<dbReference type="EMBL" id="BNJK01000001">
    <property type="protein sequence ID" value="GHO90731.1"/>
    <property type="molecule type" value="Genomic_DNA"/>
</dbReference>
<evidence type="ECO:0000256" key="1">
    <source>
        <dbReference type="SAM" id="Phobius"/>
    </source>
</evidence>
<feature type="transmembrane region" description="Helical" evidence="1">
    <location>
        <begin position="97"/>
        <end position="117"/>
    </location>
</feature>
<dbReference type="InterPro" id="IPR052712">
    <property type="entry name" value="Acid_resist_chaperone_HdeD"/>
</dbReference>
<keyword evidence="1" id="KW-0472">Membrane</keyword>
<gene>
    <name evidence="2" type="ORF">KSF_007790</name>
</gene>
<dbReference type="PANTHER" id="PTHR34989:SF1">
    <property type="entry name" value="PROTEIN HDED"/>
    <property type="match status" value="1"/>
</dbReference>
<name>A0A8J3IA69_9CHLR</name>